<evidence type="ECO:0000313" key="3">
    <source>
        <dbReference type="Proteomes" id="UP000265955"/>
    </source>
</evidence>
<accession>A0A3A3FS01</accession>
<name>A0A3A3FS01_9BURK</name>
<keyword evidence="1" id="KW-0472">Membrane</keyword>
<gene>
    <name evidence="2" type="ORF">D3871_11045</name>
</gene>
<dbReference type="EMBL" id="QYUO01000001">
    <property type="protein sequence ID" value="RJF98987.1"/>
    <property type="molecule type" value="Genomic_DNA"/>
</dbReference>
<proteinExistence type="predicted"/>
<organism evidence="2 3">
    <name type="scientific">Noviherbaspirillum saxi</name>
    <dbReference type="NCBI Taxonomy" id="2320863"/>
    <lineage>
        <taxon>Bacteria</taxon>
        <taxon>Pseudomonadati</taxon>
        <taxon>Pseudomonadota</taxon>
        <taxon>Betaproteobacteria</taxon>
        <taxon>Burkholderiales</taxon>
        <taxon>Oxalobacteraceae</taxon>
        <taxon>Noviherbaspirillum</taxon>
    </lineage>
</organism>
<sequence length="97" mass="10453">MRLMSCLQCQCRLSDQAKSCPDCGYPVPGENSSKISDTDAISEHPLQQYRTLRIIGLAAMGSTVVIAMNEFHTAATIAGISGATTYLIGLLSAWWNT</sequence>
<dbReference type="Proteomes" id="UP000265955">
    <property type="component" value="Unassembled WGS sequence"/>
</dbReference>
<feature type="transmembrane region" description="Helical" evidence="1">
    <location>
        <begin position="74"/>
        <end position="95"/>
    </location>
</feature>
<reference evidence="3" key="1">
    <citation type="submission" date="2018-09" db="EMBL/GenBank/DDBJ databases">
        <authorList>
            <person name="Zhu H."/>
        </authorList>
    </citation>
    <scope>NUCLEOTIDE SEQUENCE [LARGE SCALE GENOMIC DNA]</scope>
    <source>
        <strain evidence="3">K1R23-30</strain>
    </source>
</reference>
<keyword evidence="1" id="KW-1133">Transmembrane helix</keyword>
<protein>
    <recommendedName>
        <fullName evidence="4">Zinc ribbon domain-containing protein</fullName>
    </recommendedName>
</protein>
<evidence type="ECO:0008006" key="4">
    <source>
        <dbReference type="Google" id="ProtNLM"/>
    </source>
</evidence>
<comment type="caution">
    <text evidence="2">The sequence shown here is derived from an EMBL/GenBank/DDBJ whole genome shotgun (WGS) entry which is preliminary data.</text>
</comment>
<keyword evidence="1" id="KW-0812">Transmembrane</keyword>
<feature type="transmembrane region" description="Helical" evidence="1">
    <location>
        <begin position="51"/>
        <end position="68"/>
    </location>
</feature>
<evidence type="ECO:0000313" key="2">
    <source>
        <dbReference type="EMBL" id="RJF98987.1"/>
    </source>
</evidence>
<evidence type="ECO:0000256" key="1">
    <source>
        <dbReference type="SAM" id="Phobius"/>
    </source>
</evidence>
<dbReference type="AlphaFoldDB" id="A0A3A3FS01"/>
<keyword evidence="3" id="KW-1185">Reference proteome</keyword>